<gene>
    <name evidence="1" type="ORF">L916_07105</name>
</gene>
<reference evidence="1 2" key="1">
    <citation type="submission" date="2013-11" db="EMBL/GenBank/DDBJ databases">
        <title>The Genome Sequence of Phytophthora parasitica CJ05E6.</title>
        <authorList>
            <consortium name="The Broad Institute Genomics Platform"/>
            <person name="Russ C."/>
            <person name="Tyler B."/>
            <person name="Panabieres F."/>
            <person name="Shan W."/>
            <person name="Tripathy S."/>
            <person name="Grunwald N."/>
            <person name="Machado M."/>
            <person name="Johnson C.S."/>
            <person name="Arredondo F."/>
            <person name="Hong C."/>
            <person name="Coffey M."/>
            <person name="Young S.K."/>
            <person name="Zeng Q."/>
            <person name="Gargeya S."/>
            <person name="Fitzgerald M."/>
            <person name="Abouelleil A."/>
            <person name="Alvarado L."/>
            <person name="Chapman S.B."/>
            <person name="Gainer-Dewar J."/>
            <person name="Goldberg J."/>
            <person name="Griggs A."/>
            <person name="Gujja S."/>
            <person name="Hansen M."/>
            <person name="Howarth C."/>
            <person name="Imamovic A."/>
            <person name="Ireland A."/>
            <person name="Larimer J."/>
            <person name="McCowan C."/>
            <person name="Murphy C."/>
            <person name="Pearson M."/>
            <person name="Poon T.W."/>
            <person name="Priest M."/>
            <person name="Roberts A."/>
            <person name="Saif S."/>
            <person name="Shea T."/>
            <person name="Sykes S."/>
            <person name="Wortman J."/>
            <person name="Nusbaum C."/>
            <person name="Birren B."/>
        </authorList>
    </citation>
    <scope>NUCLEOTIDE SEQUENCE [LARGE SCALE GENOMIC DNA]</scope>
    <source>
        <strain evidence="1 2">CJ05E6</strain>
    </source>
</reference>
<dbReference type="VEuPathDB" id="FungiDB:PPTG_09861"/>
<evidence type="ECO:0000313" key="2">
    <source>
        <dbReference type="Proteomes" id="UP000053864"/>
    </source>
</evidence>
<dbReference type="Proteomes" id="UP000053864">
    <property type="component" value="Unassembled WGS sequence"/>
</dbReference>
<proteinExistence type="predicted"/>
<evidence type="ECO:0000313" key="1">
    <source>
        <dbReference type="EMBL" id="ETL42010.1"/>
    </source>
</evidence>
<organism evidence="1 2">
    <name type="scientific">Phytophthora nicotianae</name>
    <name type="common">Potato buckeye rot agent</name>
    <name type="synonym">Phytophthora parasitica</name>
    <dbReference type="NCBI Taxonomy" id="4792"/>
    <lineage>
        <taxon>Eukaryota</taxon>
        <taxon>Sar</taxon>
        <taxon>Stramenopiles</taxon>
        <taxon>Oomycota</taxon>
        <taxon>Peronosporomycetes</taxon>
        <taxon>Peronosporales</taxon>
        <taxon>Peronosporaceae</taxon>
        <taxon>Phytophthora</taxon>
    </lineage>
</organism>
<dbReference type="EMBL" id="KI672452">
    <property type="protein sequence ID" value="ETL42010.1"/>
    <property type="molecule type" value="Genomic_DNA"/>
</dbReference>
<sequence>MESFFWLAEYSELQIMQSIGALKHQSGDTRLSLGCIVALVQQQHAQKLMDTLDAGYPVAKFGSTLPKPASFLTRIGDGAHVVQAGVPTPAA</sequence>
<dbReference type="AlphaFoldDB" id="W2J6B7"/>
<accession>W2J6B7</accession>
<name>W2J6B7_PHYNI</name>
<protein>
    <submittedName>
        <fullName evidence="1">Uncharacterized protein</fullName>
    </submittedName>
</protein>